<evidence type="ECO:0000256" key="2">
    <source>
        <dbReference type="SAM" id="SignalP"/>
    </source>
</evidence>
<feature type="chain" id="PRO_5034485555" description="Secreted protein" evidence="2">
    <location>
        <begin position="17"/>
        <end position="70"/>
    </location>
</feature>
<accession>A0A8H6NH80</accession>
<keyword evidence="2" id="KW-0732">Signal</keyword>
<evidence type="ECO:0000256" key="1">
    <source>
        <dbReference type="SAM" id="MobiDB-lite"/>
    </source>
</evidence>
<reference evidence="3" key="1">
    <citation type="journal article" date="2020" name="Phytopathology">
        <title>Genome Sequence Resources of Colletotrichum truncatum, C. plurivorum, C. musicola, and C. sojae: Four Species Pathogenic to Soybean (Glycine max).</title>
        <authorList>
            <person name="Rogerio F."/>
            <person name="Boufleur T.R."/>
            <person name="Ciampi-Guillardi M."/>
            <person name="Sukno S.A."/>
            <person name="Thon M.R."/>
            <person name="Massola Junior N.S."/>
            <person name="Baroncelli R."/>
        </authorList>
    </citation>
    <scope>NUCLEOTIDE SEQUENCE</scope>
    <source>
        <strain evidence="3">LFN0074</strain>
    </source>
</reference>
<evidence type="ECO:0008006" key="5">
    <source>
        <dbReference type="Google" id="ProtNLM"/>
    </source>
</evidence>
<feature type="signal peptide" evidence="2">
    <location>
        <begin position="1"/>
        <end position="16"/>
    </location>
</feature>
<comment type="caution">
    <text evidence="3">The sequence shown here is derived from an EMBL/GenBank/DDBJ whole genome shotgun (WGS) entry which is preliminary data.</text>
</comment>
<sequence length="70" mass="7523">MLIVVRMSVSLGGALASQDPNRRRHAATPGPQRSAVRATSLLLSPSIVELQMQAAQRRTATLKNKREGDG</sequence>
<feature type="region of interest" description="Disordered" evidence="1">
    <location>
        <begin position="15"/>
        <end position="36"/>
    </location>
</feature>
<evidence type="ECO:0000313" key="3">
    <source>
        <dbReference type="EMBL" id="KAF6833522.1"/>
    </source>
</evidence>
<dbReference type="Proteomes" id="UP000639643">
    <property type="component" value="Unassembled WGS sequence"/>
</dbReference>
<protein>
    <recommendedName>
        <fullName evidence="5">Secreted protein</fullName>
    </recommendedName>
</protein>
<dbReference type="EMBL" id="WIGM01000215">
    <property type="protein sequence ID" value="KAF6833522.1"/>
    <property type="molecule type" value="Genomic_DNA"/>
</dbReference>
<proteinExistence type="predicted"/>
<dbReference type="AlphaFoldDB" id="A0A8H6NH80"/>
<gene>
    <name evidence="3" type="ORF">CMUS01_06541</name>
</gene>
<name>A0A8H6NH80_9PEZI</name>
<keyword evidence="4" id="KW-1185">Reference proteome</keyword>
<evidence type="ECO:0000313" key="4">
    <source>
        <dbReference type="Proteomes" id="UP000639643"/>
    </source>
</evidence>
<organism evidence="3 4">
    <name type="scientific">Colletotrichum musicola</name>
    <dbReference type="NCBI Taxonomy" id="2175873"/>
    <lineage>
        <taxon>Eukaryota</taxon>
        <taxon>Fungi</taxon>
        <taxon>Dikarya</taxon>
        <taxon>Ascomycota</taxon>
        <taxon>Pezizomycotina</taxon>
        <taxon>Sordariomycetes</taxon>
        <taxon>Hypocreomycetidae</taxon>
        <taxon>Glomerellales</taxon>
        <taxon>Glomerellaceae</taxon>
        <taxon>Colletotrichum</taxon>
        <taxon>Colletotrichum orchidearum species complex</taxon>
    </lineage>
</organism>